<feature type="coiled-coil region" evidence="9">
    <location>
        <begin position="165"/>
        <end position="192"/>
    </location>
</feature>
<dbReference type="AlphaFoldDB" id="A0A8S1RG44"/>
<dbReference type="GO" id="GO:0005634">
    <property type="term" value="C:nucleus"/>
    <property type="evidence" value="ECO:0007669"/>
    <property type="project" value="TreeGrafter"/>
</dbReference>
<sequence length="426" mass="50292">MTSSSESIQFSNSDKEDSFEQPLIKKAVKEIDKEEPGQIKMEIECDNLTQNQKVQQVQQNNQFYEKAKNYENGQLLQQEKDILTAKDYYNQQQMNTFTGRKISRLYYLRNFQNWVKAVLINEYSTAVRQNFTDKRNLLNVFELGCGKGGDMQKWSKAGTGLWFGIDISSESLKEAERRHKTQKEDRKKQIQKIYLMETKADSDSTLFRSRLPQDVYFDFVSMQFMANLLFSSEQAVENMFENITCRLTNQGIVLMTITDANVIVKKMREFSVKDTDGNYIYSKNQYCSLKFESLQFPKNKPFGQQYLFYLEESVGIKEGNQIKYVPEYLIELQAFEEKAKEYNLEIVENLNFIDFFEKYKQKHSDLLKIMVKPPSDDWKMPMDQWEIAHLYRVVILRHLKGQAQSKIRRHPHLNELPDCALELENE</sequence>
<feature type="compositionally biased region" description="Polar residues" evidence="10">
    <location>
        <begin position="1"/>
        <end position="12"/>
    </location>
</feature>
<name>A0A8S1RG44_9CILI</name>
<dbReference type="InterPro" id="IPR004971">
    <property type="entry name" value="mRNA_G-N7_MeTrfase_dom"/>
</dbReference>
<keyword evidence="5 8" id="KW-0694">RNA-binding</keyword>
<keyword evidence="4 8" id="KW-0949">S-adenosyl-L-methionine</keyword>
<dbReference type="OrthoDB" id="10248867at2759"/>
<keyword evidence="1 8" id="KW-0489">Methyltransferase</keyword>
<dbReference type="Proteomes" id="UP000692954">
    <property type="component" value="Unassembled WGS sequence"/>
</dbReference>
<feature type="region of interest" description="Disordered" evidence="10">
    <location>
        <begin position="1"/>
        <end position="21"/>
    </location>
</feature>
<comment type="caution">
    <text evidence="12">The sequence shown here is derived from an EMBL/GenBank/DDBJ whole genome shotgun (WGS) entry which is preliminary data.</text>
</comment>
<feature type="domain" description="MRNA cap 0 methyltransferase" evidence="11">
    <location>
        <begin position="103"/>
        <end position="399"/>
    </location>
</feature>
<evidence type="ECO:0000313" key="13">
    <source>
        <dbReference type="Proteomes" id="UP000692954"/>
    </source>
</evidence>
<dbReference type="InterPro" id="IPR016899">
    <property type="entry name" value="mRNA_G-N7_MeTrfase_euk"/>
</dbReference>
<evidence type="ECO:0000256" key="3">
    <source>
        <dbReference type="ARBA" id="ARBA00022679"/>
    </source>
</evidence>
<evidence type="ECO:0000256" key="1">
    <source>
        <dbReference type="ARBA" id="ARBA00022603"/>
    </source>
</evidence>
<dbReference type="PROSITE" id="PS51562">
    <property type="entry name" value="RNA_CAP0_MT"/>
    <property type="match status" value="1"/>
</dbReference>
<gene>
    <name evidence="12" type="ORF">PSON_ATCC_30995.1.T1610110</name>
</gene>
<keyword evidence="6 8" id="KW-0506">mRNA capping</keyword>
<dbReference type="PANTHER" id="PTHR12189:SF2">
    <property type="entry name" value="MRNA CAP GUANINE-N7 METHYLTRANSFERASE"/>
    <property type="match status" value="1"/>
</dbReference>
<evidence type="ECO:0000256" key="8">
    <source>
        <dbReference type="PIRNR" id="PIRNR028762"/>
    </source>
</evidence>
<keyword evidence="13" id="KW-1185">Reference proteome</keyword>
<evidence type="ECO:0000256" key="9">
    <source>
        <dbReference type="SAM" id="Coils"/>
    </source>
</evidence>
<dbReference type="CDD" id="cd02440">
    <property type="entry name" value="AdoMet_MTases"/>
    <property type="match status" value="1"/>
</dbReference>
<dbReference type="EC" id="2.1.1.56" evidence="8"/>
<dbReference type="EMBL" id="CAJJDN010000161">
    <property type="protein sequence ID" value="CAD8125725.1"/>
    <property type="molecule type" value="Genomic_DNA"/>
</dbReference>
<evidence type="ECO:0000259" key="11">
    <source>
        <dbReference type="PROSITE" id="PS51562"/>
    </source>
</evidence>
<dbReference type="PIRSF" id="PIRSF028762">
    <property type="entry name" value="ABD1"/>
    <property type="match status" value="1"/>
</dbReference>
<comment type="similarity">
    <text evidence="8">Belongs to the class I-like SAM-binding methyltransferase superfamily. mRNA cap 0 methyltransferase family.</text>
</comment>
<proteinExistence type="inferred from homology"/>
<dbReference type="Pfam" id="PF03291">
    <property type="entry name" value="mRNA_G-N7_MeTrfase"/>
    <property type="match status" value="1"/>
</dbReference>
<evidence type="ECO:0000256" key="5">
    <source>
        <dbReference type="ARBA" id="ARBA00022884"/>
    </source>
</evidence>
<keyword evidence="2 8" id="KW-0507">mRNA processing</keyword>
<protein>
    <recommendedName>
        <fullName evidence="8">mRNA cap guanine-N(7) methyltransferase</fullName>
        <ecNumber evidence="8">2.1.1.56</ecNumber>
    </recommendedName>
    <alternativeName>
        <fullName evidence="8">mRNA (guanine-N(7))-methyltransferase</fullName>
    </alternativeName>
    <alternativeName>
        <fullName evidence="8">mRNA cap methyltransferase</fullName>
    </alternativeName>
</protein>
<dbReference type="GO" id="GO:0003723">
    <property type="term" value="F:RNA binding"/>
    <property type="evidence" value="ECO:0007669"/>
    <property type="project" value="UniProtKB-KW"/>
</dbReference>
<evidence type="ECO:0000256" key="4">
    <source>
        <dbReference type="ARBA" id="ARBA00022691"/>
    </source>
</evidence>
<evidence type="ECO:0000256" key="10">
    <source>
        <dbReference type="SAM" id="MobiDB-lite"/>
    </source>
</evidence>
<dbReference type="PANTHER" id="PTHR12189">
    <property type="entry name" value="MRNA GUANINE-7- METHYLTRANSFERASE"/>
    <property type="match status" value="1"/>
</dbReference>
<keyword evidence="3 8" id="KW-0808">Transferase</keyword>
<evidence type="ECO:0000256" key="7">
    <source>
        <dbReference type="ARBA" id="ARBA00023242"/>
    </source>
</evidence>
<accession>A0A8S1RG44</accession>
<organism evidence="12 13">
    <name type="scientific">Paramecium sonneborni</name>
    <dbReference type="NCBI Taxonomy" id="65129"/>
    <lineage>
        <taxon>Eukaryota</taxon>
        <taxon>Sar</taxon>
        <taxon>Alveolata</taxon>
        <taxon>Ciliophora</taxon>
        <taxon>Intramacronucleata</taxon>
        <taxon>Oligohymenophorea</taxon>
        <taxon>Peniculida</taxon>
        <taxon>Parameciidae</taxon>
        <taxon>Paramecium</taxon>
    </lineage>
</organism>
<dbReference type="GO" id="GO:0004482">
    <property type="term" value="F:mRNA 5'-cap (guanine-N7-)-methyltransferase activity"/>
    <property type="evidence" value="ECO:0007669"/>
    <property type="project" value="InterPro"/>
</dbReference>
<keyword evidence="7 8" id="KW-0539">Nucleus</keyword>
<keyword evidence="9" id="KW-0175">Coiled coil</keyword>
<dbReference type="InterPro" id="IPR039753">
    <property type="entry name" value="RG7MT1"/>
</dbReference>
<reference evidence="12" key="1">
    <citation type="submission" date="2021-01" db="EMBL/GenBank/DDBJ databases">
        <authorList>
            <consortium name="Genoscope - CEA"/>
            <person name="William W."/>
        </authorList>
    </citation>
    <scope>NUCLEOTIDE SEQUENCE</scope>
</reference>
<evidence type="ECO:0000256" key="6">
    <source>
        <dbReference type="ARBA" id="ARBA00023042"/>
    </source>
</evidence>
<evidence type="ECO:0000256" key="2">
    <source>
        <dbReference type="ARBA" id="ARBA00022664"/>
    </source>
</evidence>
<comment type="subcellular location">
    <subcellularLocation>
        <location evidence="8">Nucleus</location>
    </subcellularLocation>
</comment>
<evidence type="ECO:0000313" key="12">
    <source>
        <dbReference type="EMBL" id="CAD8125725.1"/>
    </source>
</evidence>